<dbReference type="Proteomes" id="UP001056012">
    <property type="component" value="Chromosome 8"/>
</dbReference>
<dbReference type="GO" id="GO:0005777">
    <property type="term" value="C:peroxisome"/>
    <property type="evidence" value="ECO:0007669"/>
    <property type="project" value="UniProtKB-SubCell"/>
</dbReference>
<dbReference type="SUPFAM" id="SSF53474">
    <property type="entry name" value="alpha/beta-Hydrolases"/>
    <property type="match status" value="1"/>
</dbReference>
<evidence type="ECO:0000256" key="3">
    <source>
        <dbReference type="ARBA" id="ARBA00023026"/>
    </source>
</evidence>
<dbReference type="InterPro" id="IPR050266">
    <property type="entry name" value="AB_hydrolase_sf"/>
</dbReference>
<dbReference type="PANTHER" id="PTHR43798:SF33">
    <property type="entry name" value="HYDROLASE, PUTATIVE (AFU_ORTHOLOGUE AFUA_2G14860)-RELATED"/>
    <property type="match status" value="1"/>
</dbReference>
<dbReference type="PRINTS" id="PR00111">
    <property type="entry name" value="ABHYDROLASE"/>
</dbReference>
<keyword evidence="3" id="KW-0843">Virulence</keyword>
<dbReference type="AlphaFoldDB" id="A0A9Q8ZK95"/>
<dbReference type="Gene3D" id="3.40.50.1820">
    <property type="entry name" value="alpha/beta hydrolase"/>
    <property type="match status" value="1"/>
</dbReference>
<evidence type="ECO:0000259" key="5">
    <source>
        <dbReference type="Pfam" id="PF00561"/>
    </source>
</evidence>
<protein>
    <submittedName>
        <fullName evidence="6">Alpha/beta-hydrolase</fullName>
    </submittedName>
</protein>
<proteinExistence type="inferred from homology"/>
<feature type="domain" description="AB hydrolase-1" evidence="5">
    <location>
        <begin position="30"/>
        <end position="161"/>
    </location>
</feature>
<keyword evidence="7" id="KW-1185">Reference proteome</keyword>
<dbReference type="InterPro" id="IPR029058">
    <property type="entry name" value="AB_hydrolase_fold"/>
</dbReference>
<dbReference type="PANTHER" id="PTHR43798">
    <property type="entry name" value="MONOACYLGLYCEROL LIPASE"/>
    <property type="match status" value="1"/>
</dbReference>
<evidence type="ECO:0000256" key="4">
    <source>
        <dbReference type="ARBA" id="ARBA00023140"/>
    </source>
</evidence>
<dbReference type="GO" id="GO:0016020">
    <property type="term" value="C:membrane"/>
    <property type="evidence" value="ECO:0007669"/>
    <property type="project" value="TreeGrafter"/>
</dbReference>
<evidence type="ECO:0000256" key="1">
    <source>
        <dbReference type="ARBA" id="ARBA00004275"/>
    </source>
</evidence>
<organism evidence="6 7">
    <name type="scientific">Curvularia clavata</name>
    <dbReference type="NCBI Taxonomy" id="95742"/>
    <lineage>
        <taxon>Eukaryota</taxon>
        <taxon>Fungi</taxon>
        <taxon>Dikarya</taxon>
        <taxon>Ascomycota</taxon>
        <taxon>Pezizomycotina</taxon>
        <taxon>Dothideomycetes</taxon>
        <taxon>Pleosporomycetidae</taxon>
        <taxon>Pleosporales</taxon>
        <taxon>Pleosporineae</taxon>
        <taxon>Pleosporaceae</taxon>
        <taxon>Curvularia</taxon>
    </lineage>
</organism>
<accession>A0A9Q8ZK95</accession>
<dbReference type="VEuPathDB" id="FungiDB:yc1106_09502"/>
<comment type="similarity">
    <text evidence="2">Belongs to the AB hydrolase superfamily. AKT2 hydrolase family.</text>
</comment>
<dbReference type="OrthoDB" id="2498029at2759"/>
<comment type="subcellular location">
    <subcellularLocation>
        <location evidence="1">Peroxisome</location>
    </subcellularLocation>
</comment>
<evidence type="ECO:0000313" key="7">
    <source>
        <dbReference type="Proteomes" id="UP001056012"/>
    </source>
</evidence>
<name>A0A9Q8ZK95_CURCL</name>
<sequence length="285" mass="30509">MASPAFESKFFETYSKTKTHYVQTGDSRGPLIICLHGLGGSVNTFKPLVPSLPKKYNVVLVDFPGFGQTSLASRTEPLSLSGHVSDVHDLISFLQKDGKDNAKGGKVIFIGHSLGSIVALHYAAQYSSSVAGLALLGVGRSASHIQAVRQRMLDVAESTRKNGIQFTAANSAPNNFPPQDQRTVPVEFIEQVRKAIAASEPEGYARTCELIVDPSHVDPDYSKITCPVVFVAGDLDIISPLQRAESVSKELGGPSRVEVVKSGHQPLIDATEATTGAILKLLEKV</sequence>
<reference evidence="6" key="1">
    <citation type="submission" date="2021-12" db="EMBL/GenBank/DDBJ databases">
        <title>Curvularia clavata genome.</title>
        <authorList>
            <person name="Cao Y."/>
        </authorList>
    </citation>
    <scope>NUCLEOTIDE SEQUENCE</scope>
    <source>
        <strain evidence="6">Yc1106</strain>
    </source>
</reference>
<dbReference type="Pfam" id="PF00561">
    <property type="entry name" value="Abhydrolase_1"/>
    <property type="match status" value="1"/>
</dbReference>
<dbReference type="EMBL" id="CP089281">
    <property type="protein sequence ID" value="USP82228.1"/>
    <property type="molecule type" value="Genomic_DNA"/>
</dbReference>
<gene>
    <name evidence="6" type="ORF">yc1106_09502</name>
</gene>
<evidence type="ECO:0000313" key="6">
    <source>
        <dbReference type="EMBL" id="USP82228.1"/>
    </source>
</evidence>
<evidence type="ECO:0000256" key="2">
    <source>
        <dbReference type="ARBA" id="ARBA00005668"/>
    </source>
</evidence>
<dbReference type="InterPro" id="IPR000073">
    <property type="entry name" value="AB_hydrolase_1"/>
</dbReference>
<keyword evidence="4" id="KW-0576">Peroxisome</keyword>